<dbReference type="InterPro" id="IPR047055">
    <property type="entry name" value="MotA-like"/>
</dbReference>
<keyword evidence="12 13" id="KW-0472">Membrane</keyword>
<dbReference type="EMBL" id="CP041636">
    <property type="protein sequence ID" value="QDO98761.1"/>
    <property type="molecule type" value="Genomic_DNA"/>
</dbReference>
<evidence type="ECO:0000256" key="12">
    <source>
        <dbReference type="ARBA" id="ARBA00023136"/>
    </source>
</evidence>
<dbReference type="InterPro" id="IPR002898">
    <property type="entry name" value="MotA_ExbB_proton_chnl"/>
</dbReference>
<evidence type="ECO:0000256" key="3">
    <source>
        <dbReference type="ARBA" id="ARBA00022448"/>
    </source>
</evidence>
<evidence type="ECO:0000256" key="7">
    <source>
        <dbReference type="ARBA" id="ARBA00022692"/>
    </source>
</evidence>
<dbReference type="GO" id="GO:0006935">
    <property type="term" value="P:chemotaxis"/>
    <property type="evidence" value="ECO:0007669"/>
    <property type="project" value="UniProtKB-KW"/>
</dbReference>
<evidence type="ECO:0000256" key="13">
    <source>
        <dbReference type="SAM" id="Phobius"/>
    </source>
</evidence>
<keyword evidence="9" id="KW-0375">Hydrogen ion transport</keyword>
<dbReference type="InterPro" id="IPR022522">
    <property type="entry name" value="Flagellar_motor_stator_MotA"/>
</dbReference>
<protein>
    <submittedName>
        <fullName evidence="16">Flagellar motor stator protein MotA</fullName>
    </submittedName>
</protein>
<dbReference type="InterPro" id="IPR000540">
    <property type="entry name" value="Flag_MotA_CS"/>
</dbReference>
<comment type="subcellular location">
    <subcellularLocation>
        <location evidence="1">Cell inner membrane</location>
        <topology evidence="1">Multi-pass membrane protein</topology>
    </subcellularLocation>
</comment>
<dbReference type="PROSITE" id="PS01307">
    <property type="entry name" value="MOTA"/>
    <property type="match status" value="1"/>
</dbReference>
<feature type="transmembrane region" description="Helical" evidence="13">
    <location>
        <begin position="26"/>
        <end position="47"/>
    </location>
</feature>
<evidence type="ECO:0000256" key="6">
    <source>
        <dbReference type="ARBA" id="ARBA00022519"/>
    </source>
</evidence>
<evidence type="ECO:0000259" key="14">
    <source>
        <dbReference type="Pfam" id="PF01618"/>
    </source>
</evidence>
<dbReference type="KEGG" id="fer:FNB15_16420"/>
<sequence>MLIIIGSIVGLGCVLGGYVAMGGKLMVLWQPFELVIIGGAGVGAFIVGNPKPVLKAGLNGFKTAFKGPKYSKDDYLELLSMLYSTFKLAKSKGMLALEQHIEKPEESKLFTQFPKFMADHHNMDFLCDYLRLMTLGSENPHEMESLMDMELEVHHQEDHLAQSAINAFGESFPALGIVAAVLGVIKTMGSISEPPEVLGKLIGGALVGTFLGILMSYGIVSPIAAACKATMEHDSKYLMCIKAGLLAHLQGYAPAVSVEFARKSLMSNVRPTFYEVEEATSKVQSV</sequence>
<dbReference type="GO" id="GO:0005886">
    <property type="term" value="C:plasma membrane"/>
    <property type="evidence" value="ECO:0007669"/>
    <property type="project" value="UniProtKB-SubCell"/>
</dbReference>
<evidence type="ECO:0000256" key="5">
    <source>
        <dbReference type="ARBA" id="ARBA00022500"/>
    </source>
</evidence>
<dbReference type="OrthoDB" id="9782603at2"/>
<keyword evidence="8" id="KW-0283">Flagellar rotation</keyword>
<keyword evidence="17" id="KW-1185">Reference proteome</keyword>
<evidence type="ECO:0000256" key="1">
    <source>
        <dbReference type="ARBA" id="ARBA00004429"/>
    </source>
</evidence>
<feature type="domain" description="Motility protein A N-terminal" evidence="15">
    <location>
        <begin position="4"/>
        <end position="93"/>
    </location>
</feature>
<keyword evidence="7 13" id="KW-0812">Transmembrane</keyword>
<organism evidence="16 17">
    <name type="scientific">Ferrovibrio terrae</name>
    <dbReference type="NCBI Taxonomy" id="2594003"/>
    <lineage>
        <taxon>Bacteria</taxon>
        <taxon>Pseudomonadati</taxon>
        <taxon>Pseudomonadota</taxon>
        <taxon>Alphaproteobacteria</taxon>
        <taxon>Rhodospirillales</taxon>
        <taxon>Rhodospirillaceae</taxon>
        <taxon>Ferrovibrio</taxon>
    </lineage>
</organism>
<evidence type="ECO:0000256" key="11">
    <source>
        <dbReference type="ARBA" id="ARBA00023065"/>
    </source>
</evidence>
<dbReference type="RefSeq" id="WP_144069742.1">
    <property type="nucleotide sequence ID" value="NZ_CP041636.1"/>
</dbReference>
<keyword evidence="4" id="KW-1003">Cell membrane</keyword>
<keyword evidence="16" id="KW-0969">Cilium</keyword>
<proteinExistence type="inferred from homology"/>
<evidence type="ECO:0000313" key="17">
    <source>
        <dbReference type="Proteomes" id="UP000317496"/>
    </source>
</evidence>
<evidence type="ECO:0000256" key="8">
    <source>
        <dbReference type="ARBA" id="ARBA00022779"/>
    </source>
</evidence>
<dbReference type="GO" id="GO:1902600">
    <property type="term" value="P:proton transmembrane transport"/>
    <property type="evidence" value="ECO:0007669"/>
    <property type="project" value="UniProtKB-KW"/>
</dbReference>
<name>A0A516H4U4_9PROT</name>
<evidence type="ECO:0000256" key="4">
    <source>
        <dbReference type="ARBA" id="ARBA00022475"/>
    </source>
</evidence>
<evidence type="ECO:0000256" key="10">
    <source>
        <dbReference type="ARBA" id="ARBA00022989"/>
    </source>
</evidence>
<reference evidence="16 17" key="1">
    <citation type="submission" date="2019-07" db="EMBL/GenBank/DDBJ databases">
        <title>Genome sequencing for Ferrovibrio sp. K5.</title>
        <authorList>
            <person name="Park S.-J."/>
        </authorList>
    </citation>
    <scope>NUCLEOTIDE SEQUENCE [LARGE SCALE GENOMIC DNA]</scope>
    <source>
        <strain evidence="16 17">K5</strain>
    </source>
</reference>
<dbReference type="GO" id="GO:0071978">
    <property type="term" value="P:bacterial-type flagellum-dependent swarming motility"/>
    <property type="evidence" value="ECO:0007669"/>
    <property type="project" value="InterPro"/>
</dbReference>
<evidence type="ECO:0000256" key="2">
    <source>
        <dbReference type="ARBA" id="ARBA00008038"/>
    </source>
</evidence>
<keyword evidence="16" id="KW-0966">Cell projection</keyword>
<dbReference type="PANTHER" id="PTHR30433:SF4">
    <property type="entry name" value="MOTILITY PROTEIN A"/>
    <property type="match status" value="1"/>
</dbReference>
<keyword evidence="11" id="KW-0406">Ion transport</keyword>
<keyword evidence="5" id="KW-0145">Chemotaxis</keyword>
<dbReference type="PANTHER" id="PTHR30433">
    <property type="entry name" value="CHEMOTAXIS PROTEIN MOTA"/>
    <property type="match status" value="1"/>
</dbReference>
<feature type="domain" description="MotA/TolQ/ExbB proton channel" evidence="14">
    <location>
        <begin position="135"/>
        <end position="235"/>
    </location>
</feature>
<dbReference type="NCBIfam" id="TIGR03818">
    <property type="entry name" value="MotA1"/>
    <property type="match status" value="1"/>
</dbReference>
<dbReference type="Proteomes" id="UP000317496">
    <property type="component" value="Chromosome"/>
</dbReference>
<evidence type="ECO:0000256" key="9">
    <source>
        <dbReference type="ARBA" id="ARBA00022781"/>
    </source>
</evidence>
<dbReference type="Pfam" id="PF20560">
    <property type="entry name" value="MotA_N"/>
    <property type="match status" value="1"/>
</dbReference>
<feature type="transmembrane region" description="Helical" evidence="13">
    <location>
        <begin position="201"/>
        <end position="227"/>
    </location>
</feature>
<comment type="similarity">
    <text evidence="2">Belongs to the MotA family.</text>
</comment>
<keyword evidence="3" id="KW-0813">Transport</keyword>
<keyword evidence="10 13" id="KW-1133">Transmembrane helix</keyword>
<dbReference type="AlphaFoldDB" id="A0A516H4U4"/>
<keyword evidence="16" id="KW-0282">Flagellum</keyword>
<keyword evidence="6" id="KW-0997">Cell inner membrane</keyword>
<accession>A0A516H4U4</accession>
<dbReference type="InterPro" id="IPR046786">
    <property type="entry name" value="MotA_N"/>
</dbReference>
<evidence type="ECO:0000259" key="15">
    <source>
        <dbReference type="Pfam" id="PF20560"/>
    </source>
</evidence>
<gene>
    <name evidence="16" type="primary">motA</name>
    <name evidence="16" type="ORF">FNB15_16420</name>
</gene>
<dbReference type="Pfam" id="PF01618">
    <property type="entry name" value="MotA_ExbB"/>
    <property type="match status" value="1"/>
</dbReference>
<feature type="transmembrane region" description="Helical" evidence="13">
    <location>
        <begin position="172"/>
        <end position="189"/>
    </location>
</feature>
<evidence type="ECO:0000313" key="16">
    <source>
        <dbReference type="EMBL" id="QDO98761.1"/>
    </source>
</evidence>